<evidence type="ECO:0000256" key="2">
    <source>
        <dbReference type="ARBA" id="ARBA00022475"/>
    </source>
</evidence>
<reference evidence="9 10" key="1">
    <citation type="submission" date="2022-01" db="EMBL/GenBank/DDBJ databases">
        <title>Alkalihalobacillus sp. EGI L200015, a novel bacterium isolated from a salt lake sediment.</title>
        <authorList>
            <person name="Gao L."/>
            <person name="Fang B.-Z."/>
            <person name="Li W.-J."/>
        </authorList>
    </citation>
    <scope>NUCLEOTIDE SEQUENCE [LARGE SCALE GENOMIC DNA]</scope>
    <source>
        <strain evidence="9 10">KCTC 12718</strain>
    </source>
</reference>
<dbReference type="InterPro" id="IPR019264">
    <property type="entry name" value="DUF2179"/>
</dbReference>
<evidence type="ECO:0000256" key="4">
    <source>
        <dbReference type="ARBA" id="ARBA00022989"/>
    </source>
</evidence>
<dbReference type="Pfam" id="PF10035">
    <property type="entry name" value="DUF2179"/>
    <property type="match status" value="1"/>
</dbReference>
<dbReference type="PANTHER" id="PTHR40060:SF1">
    <property type="entry name" value="UPF0316 PROTEIN YEBE"/>
    <property type="match status" value="1"/>
</dbReference>
<evidence type="ECO:0000313" key="9">
    <source>
        <dbReference type="EMBL" id="MCF6136432.1"/>
    </source>
</evidence>
<accession>A0ABS9GY17</accession>
<keyword evidence="2 6" id="KW-1003">Cell membrane</keyword>
<dbReference type="HAMAP" id="MF_01515">
    <property type="entry name" value="UPF0316"/>
    <property type="match status" value="1"/>
</dbReference>
<evidence type="ECO:0000256" key="1">
    <source>
        <dbReference type="ARBA" id="ARBA00004651"/>
    </source>
</evidence>
<dbReference type="PANTHER" id="PTHR40060">
    <property type="entry name" value="UPF0316 PROTEIN YEBE"/>
    <property type="match status" value="1"/>
</dbReference>
<feature type="domain" description="DUF5698" evidence="8">
    <location>
        <begin position="19"/>
        <end position="75"/>
    </location>
</feature>
<gene>
    <name evidence="9" type="ORF">L2716_01735</name>
</gene>
<feature type="transmembrane region" description="Helical" evidence="6">
    <location>
        <begin position="33"/>
        <end position="52"/>
    </location>
</feature>
<evidence type="ECO:0000256" key="5">
    <source>
        <dbReference type="ARBA" id="ARBA00023136"/>
    </source>
</evidence>
<feature type="transmembrane region" description="Helical" evidence="6">
    <location>
        <begin position="6"/>
        <end position="26"/>
    </location>
</feature>
<keyword evidence="5 6" id="KW-0472">Membrane</keyword>
<dbReference type="InterPro" id="IPR044035">
    <property type="entry name" value="DUF5698"/>
</dbReference>
<comment type="subcellular location">
    <subcellularLocation>
        <location evidence="1 6">Cell membrane</location>
        <topology evidence="1 6">Multi-pass membrane protein</topology>
    </subcellularLocation>
</comment>
<organism evidence="9 10">
    <name type="scientific">Pseudalkalibacillus berkeleyi</name>
    <dbReference type="NCBI Taxonomy" id="1069813"/>
    <lineage>
        <taxon>Bacteria</taxon>
        <taxon>Bacillati</taxon>
        <taxon>Bacillota</taxon>
        <taxon>Bacilli</taxon>
        <taxon>Bacillales</taxon>
        <taxon>Fictibacillaceae</taxon>
        <taxon>Pseudalkalibacillus</taxon>
    </lineage>
</organism>
<comment type="caution">
    <text evidence="9">The sequence shown here is derived from an EMBL/GenBank/DDBJ whole genome shotgun (WGS) entry which is preliminary data.</text>
</comment>
<comment type="similarity">
    <text evidence="6">Belongs to the UPF0316 family.</text>
</comment>
<sequence>MLSALLIFILQIIFVPVLTLRTIFLVKGRTVSAASIGLLEAGIYIISLGIVFADLSNIYNIIAYIIGFSVGLLLGGALEKKLAIGYITYNVNLLDKCEELVTALRTAGFGVTVFEGEGIDTTRYRLDVVSKRSREEEVLEIINDIAPKAFLTSYEIRSFKGGYLTNSMKRRSKLFKKRMKQKSKAS</sequence>
<evidence type="ECO:0000256" key="3">
    <source>
        <dbReference type="ARBA" id="ARBA00022692"/>
    </source>
</evidence>
<dbReference type="CDD" id="cd16381">
    <property type="entry name" value="YitT_C_like_1"/>
    <property type="match status" value="1"/>
</dbReference>
<evidence type="ECO:0000259" key="7">
    <source>
        <dbReference type="Pfam" id="PF10035"/>
    </source>
</evidence>
<dbReference type="EMBL" id="JAKIJS010000001">
    <property type="protein sequence ID" value="MCF6136432.1"/>
    <property type="molecule type" value="Genomic_DNA"/>
</dbReference>
<keyword evidence="10" id="KW-1185">Reference proteome</keyword>
<dbReference type="NCBIfam" id="NF003194">
    <property type="entry name" value="PRK04164.1-5"/>
    <property type="match status" value="1"/>
</dbReference>
<feature type="domain" description="DUF2179" evidence="7">
    <location>
        <begin position="109"/>
        <end position="161"/>
    </location>
</feature>
<proteinExistence type="inferred from homology"/>
<keyword evidence="4 6" id="KW-1133">Transmembrane helix</keyword>
<protein>
    <recommendedName>
        <fullName evidence="6">UPF0316 protein L2716_01735</fullName>
    </recommendedName>
</protein>
<feature type="transmembrane region" description="Helical" evidence="6">
    <location>
        <begin position="58"/>
        <end position="78"/>
    </location>
</feature>
<evidence type="ECO:0000259" key="8">
    <source>
        <dbReference type="Pfam" id="PF18955"/>
    </source>
</evidence>
<name>A0ABS9GY17_9BACL</name>
<keyword evidence="3 6" id="KW-0812">Transmembrane</keyword>
<dbReference type="RefSeq" id="WP_236331130.1">
    <property type="nucleotide sequence ID" value="NZ_JAKIJS010000001.1"/>
</dbReference>
<dbReference type="Pfam" id="PF18955">
    <property type="entry name" value="DUF5698"/>
    <property type="match status" value="1"/>
</dbReference>
<evidence type="ECO:0000256" key="6">
    <source>
        <dbReference type="HAMAP-Rule" id="MF_01515"/>
    </source>
</evidence>
<evidence type="ECO:0000313" key="10">
    <source>
        <dbReference type="Proteomes" id="UP001649381"/>
    </source>
</evidence>
<dbReference type="Proteomes" id="UP001649381">
    <property type="component" value="Unassembled WGS sequence"/>
</dbReference>
<dbReference type="InterPro" id="IPR022930">
    <property type="entry name" value="UPF0316"/>
</dbReference>